<dbReference type="NCBIfam" id="NF040713">
    <property type="entry name" value="ZapE"/>
    <property type="match status" value="1"/>
</dbReference>
<dbReference type="SUPFAM" id="SSF52540">
    <property type="entry name" value="P-loop containing nucleoside triphosphate hydrolases"/>
    <property type="match status" value="1"/>
</dbReference>
<organism evidence="3 4">
    <name type="scientific">Neptunomonas concharum</name>
    <dbReference type="NCBI Taxonomy" id="1031538"/>
    <lineage>
        <taxon>Bacteria</taxon>
        <taxon>Pseudomonadati</taxon>
        <taxon>Pseudomonadota</taxon>
        <taxon>Gammaproteobacteria</taxon>
        <taxon>Oceanospirillales</taxon>
        <taxon>Oceanospirillaceae</taxon>
        <taxon>Neptunomonas</taxon>
    </lineage>
</organism>
<dbReference type="EMBL" id="CP043869">
    <property type="protein sequence ID" value="QEQ96212.1"/>
    <property type="molecule type" value="Genomic_DNA"/>
</dbReference>
<sequence length="387" mass="44643">MNSPLQRYEQRLTDPGFMGDPLQLQVVERLDLLFQELQCSTNRFGRKRRPVKGLYLWGGVGRGKTFLMDLFFESLPDKDKLRLHFHRFMAMVHHEMKLEAGHADPLVRIAKRLSQQCRVICFDEFYVSDIADAMILGRLFDALFNYGLTLVATSNIPIDRLYWDGLQRQQFAPAMELLKTHTHEWHLKGEEDYRLRYLNYQQTYFLEGQANFAELFDQLNETQDDSRQPISICGRPIEVERVADSIVWFTFSALCEGPRSAMDYIELASRYQTILISGLPQLGGELKSWIKARGTEDGSGGVTKTGERQLSYAKLDDPARRFISLVDEFYDQGVKLYLLATLPIEHIYSGGALSFEFRRTLSRLTEMQSAEYLSGSRELSKSEQVVV</sequence>
<dbReference type="InterPro" id="IPR005654">
    <property type="entry name" value="ATPase_AFG1-like"/>
</dbReference>
<dbReference type="PANTHER" id="PTHR12169:SF6">
    <property type="entry name" value="AFG1-LIKE ATPASE"/>
    <property type="match status" value="1"/>
</dbReference>
<gene>
    <name evidence="3" type="ORF">F0U83_05550</name>
</gene>
<keyword evidence="4" id="KW-1185">Reference proteome</keyword>
<dbReference type="GO" id="GO:0005524">
    <property type="term" value="F:ATP binding"/>
    <property type="evidence" value="ECO:0007669"/>
    <property type="project" value="UniProtKB-KW"/>
</dbReference>
<dbReference type="GO" id="GO:0032153">
    <property type="term" value="C:cell division site"/>
    <property type="evidence" value="ECO:0007669"/>
    <property type="project" value="TreeGrafter"/>
</dbReference>
<dbReference type="KEGG" id="ncu:F0U83_05550"/>
<dbReference type="Gene3D" id="3.40.50.300">
    <property type="entry name" value="P-loop containing nucleotide triphosphate hydrolases"/>
    <property type="match status" value="1"/>
</dbReference>
<keyword evidence="2" id="KW-0067">ATP-binding</keyword>
<dbReference type="Proteomes" id="UP000324760">
    <property type="component" value="Chromosome"/>
</dbReference>
<dbReference type="GO" id="GO:0005737">
    <property type="term" value="C:cytoplasm"/>
    <property type="evidence" value="ECO:0007669"/>
    <property type="project" value="TreeGrafter"/>
</dbReference>
<accession>A0A5P1RAA5</accession>
<dbReference type="AlphaFoldDB" id="A0A5P1RAA5"/>
<protein>
    <submittedName>
        <fullName evidence="3">AFG1 family ATPase</fullName>
    </submittedName>
</protein>
<evidence type="ECO:0000313" key="4">
    <source>
        <dbReference type="Proteomes" id="UP000324760"/>
    </source>
</evidence>
<dbReference type="RefSeq" id="WP_138988592.1">
    <property type="nucleotide sequence ID" value="NZ_CP043869.1"/>
</dbReference>
<evidence type="ECO:0000256" key="1">
    <source>
        <dbReference type="ARBA" id="ARBA00022741"/>
    </source>
</evidence>
<dbReference type="GO" id="GO:0016887">
    <property type="term" value="F:ATP hydrolysis activity"/>
    <property type="evidence" value="ECO:0007669"/>
    <property type="project" value="InterPro"/>
</dbReference>
<dbReference type="InterPro" id="IPR027417">
    <property type="entry name" value="P-loop_NTPase"/>
</dbReference>
<dbReference type="PANTHER" id="PTHR12169">
    <property type="entry name" value="ATPASE N2B"/>
    <property type="match status" value="1"/>
</dbReference>
<dbReference type="Pfam" id="PF03969">
    <property type="entry name" value="AFG1_ATPase"/>
    <property type="match status" value="2"/>
</dbReference>
<dbReference type="GO" id="GO:0051301">
    <property type="term" value="P:cell division"/>
    <property type="evidence" value="ECO:0007669"/>
    <property type="project" value="TreeGrafter"/>
</dbReference>
<proteinExistence type="predicted"/>
<keyword evidence="1" id="KW-0547">Nucleotide-binding</keyword>
<dbReference type="OrthoDB" id="9774491at2"/>
<reference evidence="3 4" key="1">
    <citation type="journal article" date="2019" name="Biochem. Eng. J.">
        <title>Metabolic engineering of the marine bacteria Neptunomonas concharum for the production of acetoin and meso-2,3-butanediol from acetate.</title>
        <authorList>
            <person name="Li W."/>
            <person name="Pu N."/>
            <person name="Liu C.-X."/>
            <person name="Yuan Q.-P."/>
            <person name="Li Z.-J."/>
        </authorList>
    </citation>
    <scope>NUCLEOTIDE SEQUENCE [LARGE SCALE GENOMIC DNA]</scope>
    <source>
        <strain evidence="3 4">JCM17730</strain>
    </source>
</reference>
<evidence type="ECO:0000256" key="2">
    <source>
        <dbReference type="ARBA" id="ARBA00022840"/>
    </source>
</evidence>
<evidence type="ECO:0000313" key="3">
    <source>
        <dbReference type="EMBL" id="QEQ96212.1"/>
    </source>
</evidence>
<name>A0A5P1RAA5_9GAMM</name>